<keyword evidence="2 5" id="KW-0812">Transmembrane</keyword>
<evidence type="ECO:0008006" key="8">
    <source>
        <dbReference type="Google" id="ProtNLM"/>
    </source>
</evidence>
<evidence type="ECO:0000256" key="3">
    <source>
        <dbReference type="ARBA" id="ARBA00022989"/>
    </source>
</evidence>
<dbReference type="Gene3D" id="1.20.120.1630">
    <property type="match status" value="1"/>
</dbReference>
<evidence type="ECO:0000256" key="2">
    <source>
        <dbReference type="ARBA" id="ARBA00022692"/>
    </source>
</evidence>
<dbReference type="OrthoDB" id="9811969at2"/>
<dbReference type="GO" id="GO:0016740">
    <property type="term" value="F:transferase activity"/>
    <property type="evidence" value="ECO:0007669"/>
    <property type="project" value="UniProtKB-ARBA"/>
</dbReference>
<name>A0A1X6ZVU3_9RHOB</name>
<dbReference type="Pfam" id="PF04191">
    <property type="entry name" value="PEMT"/>
    <property type="match status" value="1"/>
</dbReference>
<proteinExistence type="predicted"/>
<keyword evidence="7" id="KW-1185">Reference proteome</keyword>
<dbReference type="PANTHER" id="PTHR12714:SF24">
    <property type="entry name" value="SLR1182 PROTEIN"/>
    <property type="match status" value="1"/>
</dbReference>
<evidence type="ECO:0000256" key="1">
    <source>
        <dbReference type="ARBA" id="ARBA00004127"/>
    </source>
</evidence>
<dbReference type="RefSeq" id="WP_085806830.1">
    <property type="nucleotide sequence ID" value="NZ_FWFX01000011.1"/>
</dbReference>
<keyword evidence="4 5" id="KW-0472">Membrane</keyword>
<dbReference type="EMBL" id="FWFX01000011">
    <property type="protein sequence ID" value="SLN61217.1"/>
    <property type="molecule type" value="Genomic_DNA"/>
</dbReference>
<evidence type="ECO:0000313" key="6">
    <source>
        <dbReference type="EMBL" id="SLN61217.1"/>
    </source>
</evidence>
<reference evidence="6 7" key="1">
    <citation type="submission" date="2017-03" db="EMBL/GenBank/DDBJ databases">
        <authorList>
            <person name="Afonso C.L."/>
            <person name="Miller P.J."/>
            <person name="Scott M.A."/>
            <person name="Spackman E."/>
            <person name="Goraichik I."/>
            <person name="Dimitrov K.M."/>
            <person name="Suarez D.L."/>
            <person name="Swayne D.E."/>
        </authorList>
    </citation>
    <scope>NUCLEOTIDE SEQUENCE [LARGE SCALE GENOMIC DNA]</scope>
    <source>
        <strain evidence="6 7">CECT 7450</strain>
    </source>
</reference>
<dbReference type="Proteomes" id="UP000193061">
    <property type="component" value="Unassembled WGS sequence"/>
</dbReference>
<dbReference type="PANTHER" id="PTHR12714">
    <property type="entry name" value="PROTEIN-S ISOPRENYLCYSTEINE O-METHYLTRANSFERASE"/>
    <property type="match status" value="1"/>
</dbReference>
<keyword evidence="3 5" id="KW-1133">Transmembrane helix</keyword>
<dbReference type="GO" id="GO:0012505">
    <property type="term" value="C:endomembrane system"/>
    <property type="evidence" value="ECO:0007669"/>
    <property type="project" value="UniProtKB-SubCell"/>
</dbReference>
<organism evidence="6 7">
    <name type="scientific">Roseovarius albus</name>
    <dbReference type="NCBI Taxonomy" id="1247867"/>
    <lineage>
        <taxon>Bacteria</taxon>
        <taxon>Pseudomonadati</taxon>
        <taxon>Pseudomonadota</taxon>
        <taxon>Alphaproteobacteria</taxon>
        <taxon>Rhodobacterales</taxon>
        <taxon>Roseobacteraceae</taxon>
        <taxon>Roseovarius</taxon>
    </lineage>
</organism>
<accession>A0A1X6ZVU3</accession>
<protein>
    <recommendedName>
        <fullName evidence="8">Isoprenylcysteine carboxyl methyltransferase (ICMT) family protein</fullName>
    </recommendedName>
</protein>
<evidence type="ECO:0000256" key="4">
    <source>
        <dbReference type="ARBA" id="ARBA00023136"/>
    </source>
</evidence>
<gene>
    <name evidence="6" type="ORF">ROA7450_03162</name>
</gene>
<comment type="subcellular location">
    <subcellularLocation>
        <location evidence="1">Endomembrane system</location>
        <topology evidence="1">Multi-pass membrane protein</topology>
    </subcellularLocation>
</comment>
<sequence>MRRFIDLPPIWLVLFLALAWGQATYLSTDLNFGGAWSGFAGGVCVGGGLVLIAMAIREFRTHRTTVIPHREAERLIQSGIFKWSRNPIYLGDCLILLGCILKWNAVLSLPLVPILLWVLETRFVIPEENRLRRKFRAEFARYSLKTRRWF</sequence>
<feature type="transmembrane region" description="Helical" evidence="5">
    <location>
        <begin position="33"/>
        <end position="56"/>
    </location>
</feature>
<evidence type="ECO:0000313" key="7">
    <source>
        <dbReference type="Proteomes" id="UP000193061"/>
    </source>
</evidence>
<evidence type="ECO:0000256" key="5">
    <source>
        <dbReference type="SAM" id="Phobius"/>
    </source>
</evidence>
<dbReference type="AlphaFoldDB" id="A0A1X6ZVU3"/>
<dbReference type="InterPro" id="IPR007318">
    <property type="entry name" value="Phopholipid_MeTrfase"/>
</dbReference>